<sequence length="144" mass="15859">MSEAVFRAHYEQIWNNKDTSGIPRFIAPNYRGHDPSEPAVISGVEGYKLHFTTITTAFPDLRLTIEGILGVDERVAARWLAEGTHTGDLGEFPPSGVRVRLKGMSIALIRNRQLVEEHSVSDTLGLLKQIGVIPDTVAVPPVLF</sequence>
<accession>A0A1H3NKU4</accession>
<proteinExistence type="predicted"/>
<dbReference type="InterPro" id="IPR032710">
    <property type="entry name" value="NTF2-like_dom_sf"/>
</dbReference>
<reference evidence="2" key="1">
    <citation type="submission" date="2016-10" db="EMBL/GenBank/DDBJ databases">
        <authorList>
            <person name="Varghese N."/>
            <person name="Submissions S."/>
        </authorList>
    </citation>
    <scope>NUCLEOTIDE SEQUENCE [LARGE SCALE GENOMIC DNA]</scope>
    <source>
        <strain evidence="2">DSM 45422</strain>
    </source>
</reference>
<protein>
    <submittedName>
        <fullName evidence="1">Predicted ester cyclase</fullName>
    </submittedName>
</protein>
<dbReference type="Proteomes" id="UP000198921">
    <property type="component" value="Unassembled WGS sequence"/>
</dbReference>
<evidence type="ECO:0000313" key="1">
    <source>
        <dbReference type="EMBL" id="SDY89502.1"/>
    </source>
</evidence>
<name>A0A1H3NKU4_9ACTN</name>
<dbReference type="STRING" id="1137993.SAMN05660209_04005"/>
<evidence type="ECO:0000313" key="2">
    <source>
        <dbReference type="Proteomes" id="UP000198921"/>
    </source>
</evidence>
<dbReference type="SUPFAM" id="SSF54427">
    <property type="entry name" value="NTF2-like"/>
    <property type="match status" value="1"/>
</dbReference>
<dbReference type="Pfam" id="PF07366">
    <property type="entry name" value="SnoaL"/>
    <property type="match status" value="1"/>
</dbReference>
<dbReference type="GO" id="GO:0030638">
    <property type="term" value="P:polyketide metabolic process"/>
    <property type="evidence" value="ECO:0007669"/>
    <property type="project" value="InterPro"/>
</dbReference>
<gene>
    <name evidence="1" type="ORF">SAMN05660209_04005</name>
</gene>
<dbReference type="RefSeq" id="WP_170856879.1">
    <property type="nucleotide sequence ID" value="NZ_FNOT01000013.1"/>
</dbReference>
<dbReference type="PANTHER" id="PTHR38436:SF1">
    <property type="entry name" value="ESTER CYCLASE"/>
    <property type="match status" value="1"/>
</dbReference>
<dbReference type="PANTHER" id="PTHR38436">
    <property type="entry name" value="POLYKETIDE CYCLASE SNOAL-LIKE DOMAIN"/>
    <property type="match status" value="1"/>
</dbReference>
<organism evidence="1 2">
    <name type="scientific">Geodermatophilus africanus</name>
    <dbReference type="NCBI Taxonomy" id="1137993"/>
    <lineage>
        <taxon>Bacteria</taxon>
        <taxon>Bacillati</taxon>
        <taxon>Actinomycetota</taxon>
        <taxon>Actinomycetes</taxon>
        <taxon>Geodermatophilales</taxon>
        <taxon>Geodermatophilaceae</taxon>
        <taxon>Geodermatophilus</taxon>
    </lineage>
</organism>
<dbReference type="AlphaFoldDB" id="A0A1H3NKU4"/>
<dbReference type="EMBL" id="FNOT01000013">
    <property type="protein sequence ID" value="SDY89502.1"/>
    <property type="molecule type" value="Genomic_DNA"/>
</dbReference>
<keyword evidence="2" id="KW-1185">Reference proteome</keyword>
<dbReference type="Gene3D" id="3.10.450.50">
    <property type="match status" value="1"/>
</dbReference>
<dbReference type="InterPro" id="IPR009959">
    <property type="entry name" value="Cyclase_SnoaL-like"/>
</dbReference>